<dbReference type="Pfam" id="PF24102">
    <property type="entry name" value="FLAD1_M"/>
    <property type="match status" value="1"/>
</dbReference>
<dbReference type="GO" id="GO:0003919">
    <property type="term" value="F:FMN adenylyltransferase activity"/>
    <property type="evidence" value="ECO:0007669"/>
    <property type="project" value="UniProtKB-EC"/>
</dbReference>
<dbReference type="InterPro" id="IPR014729">
    <property type="entry name" value="Rossmann-like_a/b/a_fold"/>
</dbReference>
<dbReference type="OrthoDB" id="270728at2759"/>
<dbReference type="EMBL" id="KB202619">
    <property type="protein sequence ID" value="ESO89349.1"/>
    <property type="molecule type" value="Genomic_DNA"/>
</dbReference>
<evidence type="ECO:0000256" key="16">
    <source>
        <dbReference type="ARBA" id="ARBA00022840"/>
    </source>
</evidence>
<proteinExistence type="inferred from homology"/>
<comment type="similarity">
    <text evidence="6">In the N-terminal section; belongs to the MoaB/Mog family.</text>
</comment>
<dbReference type="InterPro" id="IPR056596">
    <property type="entry name" value="FLAD1_M"/>
</dbReference>
<dbReference type="CDD" id="cd23948">
    <property type="entry name" value="FAD_synthase"/>
    <property type="match status" value="1"/>
</dbReference>
<dbReference type="PANTHER" id="PTHR23293:SF9">
    <property type="entry name" value="FAD SYNTHASE"/>
    <property type="match status" value="1"/>
</dbReference>
<evidence type="ECO:0000256" key="12">
    <source>
        <dbReference type="ARBA" id="ARBA00022679"/>
    </source>
</evidence>
<dbReference type="OMA" id="NSHFLCK"/>
<keyword evidence="9" id="KW-0963">Cytoplasm</keyword>
<dbReference type="GeneID" id="20230110"/>
<keyword evidence="11" id="KW-0288">FMN</keyword>
<dbReference type="STRING" id="225164.V4BL84"/>
<dbReference type="GO" id="GO:0006747">
    <property type="term" value="P:FAD biosynthetic process"/>
    <property type="evidence" value="ECO:0007669"/>
    <property type="project" value="TreeGrafter"/>
</dbReference>
<dbReference type="Gene3D" id="3.40.50.620">
    <property type="entry name" value="HUPs"/>
    <property type="match status" value="1"/>
</dbReference>
<dbReference type="PANTHER" id="PTHR23293">
    <property type="entry name" value="FAD SYNTHETASE-RELATED FMN ADENYLYLTRANSFERASE"/>
    <property type="match status" value="1"/>
</dbReference>
<organism evidence="22 23">
    <name type="scientific">Lottia gigantea</name>
    <name type="common">Giant owl limpet</name>
    <dbReference type="NCBI Taxonomy" id="225164"/>
    <lineage>
        <taxon>Eukaryota</taxon>
        <taxon>Metazoa</taxon>
        <taxon>Spiralia</taxon>
        <taxon>Lophotrochozoa</taxon>
        <taxon>Mollusca</taxon>
        <taxon>Gastropoda</taxon>
        <taxon>Patellogastropoda</taxon>
        <taxon>Lottioidea</taxon>
        <taxon>Lottiidae</taxon>
        <taxon>Lottia</taxon>
    </lineage>
</organism>
<name>V4BL84_LOTGI</name>
<comment type="similarity">
    <text evidence="5">In the C-terminal section; belongs to the PAPS reductase family. FAD1 subfamily.</text>
</comment>
<evidence type="ECO:0000256" key="20">
    <source>
        <dbReference type="ARBA" id="ARBA00049494"/>
    </source>
</evidence>
<feature type="domain" description="MoaB/Mog" evidence="21">
    <location>
        <begin position="12"/>
        <end position="178"/>
    </location>
</feature>
<evidence type="ECO:0000256" key="15">
    <source>
        <dbReference type="ARBA" id="ARBA00022827"/>
    </source>
</evidence>
<evidence type="ECO:0000256" key="5">
    <source>
        <dbReference type="ARBA" id="ARBA00006749"/>
    </source>
</evidence>
<gene>
    <name evidence="22" type="ORF">LOTGIDRAFT_106425</name>
</gene>
<protein>
    <recommendedName>
        <fullName evidence="8">FAD synthase</fullName>
        <ecNumber evidence="7">2.7.7.2</ecNumber>
    </recommendedName>
    <alternativeName>
        <fullName evidence="17">FAD pyrophosphorylase</fullName>
    </alternativeName>
    <alternativeName>
        <fullName evidence="19">FMN adenylyltransferase</fullName>
    </alternativeName>
    <alternativeName>
        <fullName evidence="18">Flavin adenine dinucleotide synthase</fullName>
    </alternativeName>
</protein>
<reference evidence="22 23" key="1">
    <citation type="journal article" date="2013" name="Nature">
        <title>Insights into bilaterian evolution from three spiralian genomes.</title>
        <authorList>
            <person name="Simakov O."/>
            <person name="Marletaz F."/>
            <person name="Cho S.J."/>
            <person name="Edsinger-Gonzales E."/>
            <person name="Havlak P."/>
            <person name="Hellsten U."/>
            <person name="Kuo D.H."/>
            <person name="Larsson T."/>
            <person name="Lv J."/>
            <person name="Arendt D."/>
            <person name="Savage R."/>
            <person name="Osoegawa K."/>
            <person name="de Jong P."/>
            <person name="Grimwood J."/>
            <person name="Chapman J.A."/>
            <person name="Shapiro H."/>
            <person name="Aerts A."/>
            <person name="Otillar R.P."/>
            <person name="Terry A.Y."/>
            <person name="Boore J.L."/>
            <person name="Grigoriev I.V."/>
            <person name="Lindberg D.R."/>
            <person name="Seaver E.C."/>
            <person name="Weisblat D.A."/>
            <person name="Putnam N.H."/>
            <person name="Rokhsar D.S."/>
        </authorList>
    </citation>
    <scope>NUCLEOTIDE SEQUENCE [LARGE SCALE GENOMIC DNA]</scope>
</reference>
<sequence length="493" mass="56526">MSSVNHKPSTAGIIVIGDEILKGQTIDTNSTFICQHLYTWGVQVKKISVVSDELEEIAKEVKEFSEKYTHVVTSGGVGPTHDDLTFEGVAKAFNEKTLPHPDLVQLIKQYFGTDDLLSPKMKMAYVPESAKLQYGESKISGKRTKYPMVSTHNVYMFPGIPSLLEGAFVLFEDIFRDPNVKFFSRRIFIDTDEITVSSILQDNFNKYKESVSLGSYPDLHNSYFKVKLILESQIEDKLNSACEELKSALPQGSVVKYDENPLIDANEKIHELLKSENGSEFAKKLEKSLHTIEKALERYSFDEICVGFNGGKDCTVLLHLVYAAVKRKYPSIDKKLKSLYIRSKLPFPEVEKFIQIARDRYNLNELMYYGRIKDCMGELKNQHPEIKAVFMGTRNTDPYSSHLEEFTMTDADWPQFMRVNPILEWSYDDIWKFLRGLCVSYCSLYDRGYTSLGSMNNTHPNPTLQYIDYRGIVCYKPAHQLQDNQLERDGRNV</sequence>
<evidence type="ECO:0000256" key="17">
    <source>
        <dbReference type="ARBA" id="ARBA00031145"/>
    </source>
</evidence>
<dbReference type="CTD" id="20230110"/>
<accession>V4BL84</accession>
<keyword evidence="16" id="KW-0067">ATP-binding</keyword>
<dbReference type="InterPro" id="IPR036425">
    <property type="entry name" value="MoaB/Mog-like_dom_sf"/>
</dbReference>
<evidence type="ECO:0000256" key="13">
    <source>
        <dbReference type="ARBA" id="ARBA00022695"/>
    </source>
</evidence>
<evidence type="ECO:0000256" key="7">
    <source>
        <dbReference type="ARBA" id="ARBA00012393"/>
    </source>
</evidence>
<comment type="function">
    <text evidence="2">Catalyzes the adenylation of flavin mononucleotide (FMN) to form flavin adenine dinucleotide (FAD) coenzyme.</text>
</comment>
<dbReference type="FunFam" id="3.40.50.620:FF:000113">
    <property type="entry name" value="FAD synthase"/>
    <property type="match status" value="1"/>
</dbReference>
<dbReference type="EC" id="2.7.7.2" evidence="7"/>
<comment type="subcellular location">
    <subcellularLocation>
        <location evidence="3">Cytoplasm</location>
    </subcellularLocation>
</comment>
<dbReference type="InterPro" id="IPR002500">
    <property type="entry name" value="PAPS_reduct_dom"/>
</dbReference>
<evidence type="ECO:0000313" key="23">
    <source>
        <dbReference type="Proteomes" id="UP000030746"/>
    </source>
</evidence>
<dbReference type="GO" id="GO:0005524">
    <property type="term" value="F:ATP binding"/>
    <property type="evidence" value="ECO:0007669"/>
    <property type="project" value="UniProtKB-KW"/>
</dbReference>
<dbReference type="HOGENOM" id="CLU_030805_8_0_1"/>
<evidence type="ECO:0000256" key="10">
    <source>
        <dbReference type="ARBA" id="ARBA00022630"/>
    </source>
</evidence>
<keyword evidence="14" id="KW-0547">Nucleotide-binding</keyword>
<dbReference type="Pfam" id="PF00994">
    <property type="entry name" value="MoCF_biosynth"/>
    <property type="match status" value="1"/>
</dbReference>
<evidence type="ECO:0000256" key="14">
    <source>
        <dbReference type="ARBA" id="ARBA00022741"/>
    </source>
</evidence>
<keyword evidence="15" id="KW-0274">FAD</keyword>
<evidence type="ECO:0000256" key="6">
    <source>
        <dbReference type="ARBA" id="ARBA00007589"/>
    </source>
</evidence>
<comment type="pathway">
    <text evidence="4">Cofactor biosynthesis; FAD biosynthesis; FAD from FMN: step 1/1.</text>
</comment>
<dbReference type="RefSeq" id="XP_009060375.1">
    <property type="nucleotide sequence ID" value="XM_009062127.1"/>
</dbReference>
<dbReference type="SUPFAM" id="SSF52402">
    <property type="entry name" value="Adenine nucleotide alpha hydrolases-like"/>
    <property type="match status" value="1"/>
</dbReference>
<dbReference type="GO" id="GO:0005737">
    <property type="term" value="C:cytoplasm"/>
    <property type="evidence" value="ECO:0007669"/>
    <property type="project" value="UniProtKB-SubCell"/>
</dbReference>
<evidence type="ECO:0000256" key="9">
    <source>
        <dbReference type="ARBA" id="ARBA00022490"/>
    </source>
</evidence>
<evidence type="ECO:0000256" key="18">
    <source>
        <dbReference type="ARBA" id="ARBA00031676"/>
    </source>
</evidence>
<evidence type="ECO:0000256" key="1">
    <source>
        <dbReference type="ARBA" id="ARBA00001946"/>
    </source>
</evidence>
<keyword evidence="23" id="KW-1185">Reference proteome</keyword>
<evidence type="ECO:0000256" key="8">
    <source>
        <dbReference type="ARBA" id="ARBA00015431"/>
    </source>
</evidence>
<evidence type="ECO:0000256" key="2">
    <source>
        <dbReference type="ARBA" id="ARBA00003316"/>
    </source>
</evidence>
<dbReference type="CDD" id="cd00885">
    <property type="entry name" value="cinA"/>
    <property type="match status" value="1"/>
</dbReference>
<evidence type="ECO:0000313" key="22">
    <source>
        <dbReference type="EMBL" id="ESO89349.1"/>
    </source>
</evidence>
<dbReference type="Pfam" id="PF01507">
    <property type="entry name" value="PAPS_reduct"/>
    <property type="match status" value="2"/>
</dbReference>
<comment type="cofactor">
    <cofactor evidence="1">
        <name>Mg(2+)</name>
        <dbReference type="ChEBI" id="CHEBI:18420"/>
    </cofactor>
</comment>
<keyword evidence="10" id="KW-0285">Flavoprotein</keyword>
<dbReference type="Proteomes" id="UP000030746">
    <property type="component" value="Unassembled WGS sequence"/>
</dbReference>
<keyword evidence="12" id="KW-0808">Transferase</keyword>
<evidence type="ECO:0000256" key="4">
    <source>
        <dbReference type="ARBA" id="ARBA00004726"/>
    </source>
</evidence>
<dbReference type="AlphaFoldDB" id="V4BL84"/>
<dbReference type="SUPFAM" id="SSF53218">
    <property type="entry name" value="Molybdenum cofactor biosynthesis proteins"/>
    <property type="match status" value="1"/>
</dbReference>
<keyword evidence="13" id="KW-0548">Nucleotidyltransferase</keyword>
<dbReference type="InterPro" id="IPR001453">
    <property type="entry name" value="MoaB/Mog_dom"/>
</dbReference>
<evidence type="ECO:0000256" key="3">
    <source>
        <dbReference type="ARBA" id="ARBA00004496"/>
    </source>
</evidence>
<dbReference type="SMART" id="SM00852">
    <property type="entry name" value="MoCF_biosynth"/>
    <property type="match status" value="1"/>
</dbReference>
<dbReference type="KEGG" id="lgi:LOTGIDRAFT_106425"/>
<evidence type="ECO:0000259" key="21">
    <source>
        <dbReference type="SMART" id="SM00852"/>
    </source>
</evidence>
<evidence type="ECO:0000256" key="19">
    <source>
        <dbReference type="ARBA" id="ARBA00031871"/>
    </source>
</evidence>
<evidence type="ECO:0000256" key="11">
    <source>
        <dbReference type="ARBA" id="ARBA00022643"/>
    </source>
</evidence>
<comment type="catalytic activity">
    <reaction evidence="20">
        <text>FMN + ATP + H(+) = FAD + diphosphate</text>
        <dbReference type="Rhea" id="RHEA:17237"/>
        <dbReference type="ChEBI" id="CHEBI:15378"/>
        <dbReference type="ChEBI" id="CHEBI:30616"/>
        <dbReference type="ChEBI" id="CHEBI:33019"/>
        <dbReference type="ChEBI" id="CHEBI:57692"/>
        <dbReference type="ChEBI" id="CHEBI:58210"/>
        <dbReference type="EC" id="2.7.7.2"/>
    </reaction>
</comment>
<dbReference type="Gene3D" id="3.40.980.10">
    <property type="entry name" value="MoaB/Mog-like domain"/>
    <property type="match status" value="1"/>
</dbReference>